<reference evidence="12 13" key="1">
    <citation type="submission" date="2019-06" db="EMBL/GenBank/DDBJ databases">
        <title>New taxonomy in bacterial strain CC-CFT640, isolated from vineyard.</title>
        <authorList>
            <person name="Lin S.-Y."/>
            <person name="Tsai C.-F."/>
            <person name="Young C.-C."/>
        </authorList>
    </citation>
    <scope>NUCLEOTIDE SEQUENCE [LARGE SCALE GENOMIC DNA]</scope>
    <source>
        <strain evidence="12 13">CC-CFT640</strain>
    </source>
</reference>
<gene>
    <name evidence="12" type="ORF">FHP25_20075</name>
</gene>
<keyword evidence="5 9" id="KW-0997">Cell inner membrane</keyword>
<evidence type="ECO:0000313" key="12">
    <source>
        <dbReference type="EMBL" id="TXL73753.1"/>
    </source>
</evidence>
<comment type="subcellular location">
    <subcellularLocation>
        <location evidence="1 9">Cell inner membrane</location>
        <topology evidence="1 9">Single-pass membrane protein</topology>
    </subcellularLocation>
</comment>
<dbReference type="AlphaFoldDB" id="A0A5C8PKG2"/>
<sequence>MREWPLILAVGVALLWLAASRRRTHGIDAAGLAAMIRGPRALGYAVGVAFFGGLAAWSWIAPLASAAIAPGVVSPDGHRKTVQHLEGGIIRAIHVREGDVVAVGDRLVTLEETQARAKLDEMRERYVHLLTAEARLIAEQSGAEQIAFPPEITVNATVGTRRAMTSQVDLLGSRRATQQGKERILTQRIRQSEEEIAGLRKIIAAQATQLQLLDREIVIVRKLYEQGIERLPRLLALERTQAEVRGEQANNEARIARIQQQIGETEIQLLTMRDQDKERANDELTKVREQLAVLRSELPGREDILTRTVIQAPIAGVVMNVKVTTEAGVVGPGQALLDIVPGEAKLIIDARLKPNDIDVVQPGMRARVLLTAYRQRVMPQIFGTLRSASADRLVDDRTGEAYFLAKIEVDADDIARLKDVRLAPGMSAEVMILTGERTVMDYLLRPLIESFIKSFRES</sequence>
<name>A0A5C8PKG2_9HYPH</name>
<dbReference type="InterPro" id="IPR058781">
    <property type="entry name" value="HH_AprE-like"/>
</dbReference>
<keyword evidence="7 9" id="KW-1133">Transmembrane helix</keyword>
<evidence type="ECO:0000256" key="9">
    <source>
        <dbReference type="RuleBase" id="RU365093"/>
    </source>
</evidence>
<keyword evidence="4 9" id="KW-1003">Cell membrane</keyword>
<comment type="caution">
    <text evidence="12">The sequence shown here is derived from an EMBL/GenBank/DDBJ whole genome shotgun (WGS) entry which is preliminary data.</text>
</comment>
<dbReference type="InterPro" id="IPR010129">
    <property type="entry name" value="T1SS_HlyD"/>
</dbReference>
<evidence type="ECO:0000256" key="1">
    <source>
        <dbReference type="ARBA" id="ARBA00004377"/>
    </source>
</evidence>
<evidence type="ECO:0000313" key="13">
    <source>
        <dbReference type="Proteomes" id="UP000321638"/>
    </source>
</evidence>
<comment type="similarity">
    <text evidence="2 9">Belongs to the membrane fusion protein (MFP) (TC 8.A.1) family.</text>
</comment>
<evidence type="ECO:0000256" key="8">
    <source>
        <dbReference type="ARBA" id="ARBA00023136"/>
    </source>
</evidence>
<evidence type="ECO:0000256" key="6">
    <source>
        <dbReference type="ARBA" id="ARBA00022692"/>
    </source>
</evidence>
<dbReference type="PANTHER" id="PTHR30386:SF17">
    <property type="entry name" value="ALKALINE PROTEASE SECRETION PROTEIN APRE"/>
    <property type="match status" value="1"/>
</dbReference>
<dbReference type="PANTHER" id="PTHR30386">
    <property type="entry name" value="MEMBRANE FUSION SUBUNIT OF EMRAB-TOLC MULTIDRUG EFFLUX PUMP"/>
    <property type="match status" value="1"/>
</dbReference>
<protein>
    <recommendedName>
        <fullName evidence="9">Membrane fusion protein (MFP) family protein</fullName>
    </recommendedName>
</protein>
<organism evidence="12 13">
    <name type="scientific">Vineibacter terrae</name>
    <dbReference type="NCBI Taxonomy" id="2586908"/>
    <lineage>
        <taxon>Bacteria</taxon>
        <taxon>Pseudomonadati</taxon>
        <taxon>Pseudomonadota</taxon>
        <taxon>Alphaproteobacteria</taxon>
        <taxon>Hyphomicrobiales</taxon>
        <taxon>Vineibacter</taxon>
    </lineage>
</organism>
<evidence type="ECO:0000256" key="4">
    <source>
        <dbReference type="ARBA" id="ARBA00022475"/>
    </source>
</evidence>
<dbReference type="InterPro" id="IPR050739">
    <property type="entry name" value="MFP"/>
</dbReference>
<accession>A0A5C8PKG2</accession>
<feature type="domain" description="AprE-like beta-barrel" evidence="11">
    <location>
        <begin position="346"/>
        <end position="435"/>
    </location>
</feature>
<keyword evidence="13" id="KW-1185">Reference proteome</keyword>
<dbReference type="GO" id="GO:0009306">
    <property type="term" value="P:protein secretion"/>
    <property type="evidence" value="ECO:0007669"/>
    <property type="project" value="InterPro"/>
</dbReference>
<evidence type="ECO:0000259" key="11">
    <source>
        <dbReference type="Pfam" id="PF26002"/>
    </source>
</evidence>
<dbReference type="InterPro" id="IPR058982">
    <property type="entry name" value="Beta-barrel_AprE"/>
</dbReference>
<dbReference type="Pfam" id="PF25994">
    <property type="entry name" value="HH_AprE"/>
    <property type="match status" value="1"/>
</dbReference>
<dbReference type="NCBIfam" id="TIGR01843">
    <property type="entry name" value="type_I_hlyD"/>
    <property type="match status" value="1"/>
</dbReference>
<evidence type="ECO:0000256" key="5">
    <source>
        <dbReference type="ARBA" id="ARBA00022519"/>
    </source>
</evidence>
<dbReference type="PRINTS" id="PR01490">
    <property type="entry name" value="RTXTOXIND"/>
</dbReference>
<dbReference type="PROSITE" id="PS00543">
    <property type="entry name" value="HLYD_FAMILY"/>
    <property type="match status" value="1"/>
</dbReference>
<keyword evidence="3 9" id="KW-0813">Transport</keyword>
<evidence type="ECO:0000256" key="2">
    <source>
        <dbReference type="ARBA" id="ARBA00009477"/>
    </source>
</evidence>
<evidence type="ECO:0000256" key="7">
    <source>
        <dbReference type="ARBA" id="ARBA00022989"/>
    </source>
</evidence>
<proteinExistence type="inferred from homology"/>
<dbReference type="GO" id="GO:0005886">
    <property type="term" value="C:plasma membrane"/>
    <property type="evidence" value="ECO:0007669"/>
    <property type="project" value="UniProtKB-SubCell"/>
</dbReference>
<feature type="transmembrane region" description="Helical" evidence="9">
    <location>
        <begin position="42"/>
        <end position="60"/>
    </location>
</feature>
<feature type="domain" description="AprE-like long alpha-helical hairpin" evidence="10">
    <location>
        <begin position="115"/>
        <end position="303"/>
    </location>
</feature>
<keyword evidence="8 9" id="KW-0472">Membrane</keyword>
<dbReference type="EMBL" id="VDUZ01000023">
    <property type="protein sequence ID" value="TXL73753.1"/>
    <property type="molecule type" value="Genomic_DNA"/>
</dbReference>
<keyword evidence="6 9" id="KW-0812">Transmembrane</keyword>
<dbReference type="Proteomes" id="UP000321638">
    <property type="component" value="Unassembled WGS sequence"/>
</dbReference>
<dbReference type="InterPro" id="IPR006144">
    <property type="entry name" value="Secretion_HlyD_CS"/>
</dbReference>
<evidence type="ECO:0000256" key="3">
    <source>
        <dbReference type="ARBA" id="ARBA00022448"/>
    </source>
</evidence>
<evidence type="ECO:0000259" key="10">
    <source>
        <dbReference type="Pfam" id="PF25994"/>
    </source>
</evidence>
<dbReference type="Gene3D" id="2.40.30.170">
    <property type="match status" value="1"/>
</dbReference>
<dbReference type="Pfam" id="PF26002">
    <property type="entry name" value="Beta-barrel_AprE"/>
    <property type="match status" value="1"/>
</dbReference>
<dbReference type="OrthoDB" id="9810980at2"/>